<evidence type="ECO:0000313" key="2">
    <source>
        <dbReference type="EMBL" id="KAK2813456.1"/>
    </source>
</evidence>
<feature type="compositionally biased region" description="Basic and acidic residues" evidence="1">
    <location>
        <begin position="247"/>
        <end position="267"/>
    </location>
</feature>
<feature type="compositionally biased region" description="Basic residues" evidence="1">
    <location>
        <begin position="32"/>
        <end position="45"/>
    </location>
</feature>
<sequence length="267" mass="28844">MPRGEACAVLARRGHLGDPLEKEVILREGQLSKRRSPALRRARAPRARDDKPGGTGCHRGILGRRQDRALVDRARGEGNAVSAAFMEAWARVRTGSWQVPQPLSCNPRAHAAALVVPDAAKTGGYTQRYNHRHVCLHHRDGVGREGNGKGMSLGAEQAGVPLCPQCGHGPGVAVRRANERGARRAKSDGARGGRTDRTTFRRHVRPREILAYLGELSEANLACSSGSWQTGMETAAVPDVAKPLRAGFEERRGGDIRAGEESTRGRP</sequence>
<feature type="region of interest" description="Disordered" evidence="1">
    <location>
        <begin position="178"/>
        <end position="201"/>
    </location>
</feature>
<organism evidence="2 3">
    <name type="scientific">Channa striata</name>
    <name type="common">Snakehead murrel</name>
    <name type="synonym">Ophicephalus striatus</name>
    <dbReference type="NCBI Taxonomy" id="64152"/>
    <lineage>
        <taxon>Eukaryota</taxon>
        <taxon>Metazoa</taxon>
        <taxon>Chordata</taxon>
        <taxon>Craniata</taxon>
        <taxon>Vertebrata</taxon>
        <taxon>Euteleostomi</taxon>
        <taxon>Actinopterygii</taxon>
        <taxon>Neopterygii</taxon>
        <taxon>Teleostei</taxon>
        <taxon>Neoteleostei</taxon>
        <taxon>Acanthomorphata</taxon>
        <taxon>Anabantaria</taxon>
        <taxon>Anabantiformes</taxon>
        <taxon>Channoidei</taxon>
        <taxon>Channidae</taxon>
        <taxon>Channa</taxon>
    </lineage>
</organism>
<name>A0AA88IJL8_CHASR</name>
<evidence type="ECO:0000256" key="1">
    <source>
        <dbReference type="SAM" id="MobiDB-lite"/>
    </source>
</evidence>
<reference evidence="2" key="1">
    <citation type="submission" date="2023-07" db="EMBL/GenBank/DDBJ databases">
        <title>Chromosome-level Genome Assembly of Striped Snakehead (Channa striata).</title>
        <authorList>
            <person name="Liu H."/>
        </authorList>
    </citation>
    <scope>NUCLEOTIDE SEQUENCE</scope>
    <source>
        <strain evidence="2">Gz</strain>
        <tissue evidence="2">Muscle</tissue>
    </source>
</reference>
<keyword evidence="3" id="KW-1185">Reference proteome</keyword>
<feature type="region of interest" description="Disordered" evidence="1">
    <location>
        <begin position="243"/>
        <end position="267"/>
    </location>
</feature>
<evidence type="ECO:0000313" key="3">
    <source>
        <dbReference type="Proteomes" id="UP001187415"/>
    </source>
</evidence>
<dbReference type="EMBL" id="JAUPFM010000093">
    <property type="protein sequence ID" value="KAK2813456.1"/>
    <property type="molecule type" value="Genomic_DNA"/>
</dbReference>
<dbReference type="AlphaFoldDB" id="A0AA88IJL8"/>
<accession>A0AA88IJL8</accession>
<gene>
    <name evidence="2" type="ORF">Q5P01_000825</name>
</gene>
<proteinExistence type="predicted"/>
<comment type="caution">
    <text evidence="2">The sequence shown here is derived from an EMBL/GenBank/DDBJ whole genome shotgun (WGS) entry which is preliminary data.</text>
</comment>
<protein>
    <submittedName>
        <fullName evidence="2">Uncharacterized protein</fullName>
    </submittedName>
</protein>
<feature type="region of interest" description="Disordered" evidence="1">
    <location>
        <begin position="29"/>
        <end position="62"/>
    </location>
</feature>
<feature type="compositionally biased region" description="Basic and acidic residues" evidence="1">
    <location>
        <begin position="178"/>
        <end position="199"/>
    </location>
</feature>
<dbReference type="Proteomes" id="UP001187415">
    <property type="component" value="Unassembled WGS sequence"/>
</dbReference>